<dbReference type="RefSeq" id="WP_109158802.1">
    <property type="nucleotide sequence ID" value="NZ_QEYI01000012.1"/>
</dbReference>
<sequence length="163" mass="19189">MKNQIFEISNKSNILLKANLIKISSKNELYFFNIFSENNNDKFKKSTLNILLVLNNEIITFNFFDTIQAVEEIALFELGNEHNKYFKLVELKSVKNLKLMNKSHVFISKSEAKAIVKTFNLLFSTYSFNCIFESEFNIDQKEFIKLINEKKELLELMNLPKIK</sequence>
<proteinExistence type="predicted"/>
<name>A0A2U2BYD8_9BACT</name>
<dbReference type="EMBL" id="QEYI01000012">
    <property type="protein sequence ID" value="PWE19547.1"/>
    <property type="molecule type" value="Genomic_DNA"/>
</dbReference>
<dbReference type="AlphaFoldDB" id="A0A2U2BYD8"/>
<evidence type="ECO:0000313" key="1">
    <source>
        <dbReference type="EMBL" id="PWE19547.1"/>
    </source>
</evidence>
<accession>A0A2U2BYD8</accession>
<dbReference type="Proteomes" id="UP000245014">
    <property type="component" value="Unassembled WGS sequence"/>
</dbReference>
<organism evidence="1 2">
    <name type="scientific">Aliarcobacter skirrowii</name>
    <dbReference type="NCBI Taxonomy" id="28200"/>
    <lineage>
        <taxon>Bacteria</taxon>
        <taxon>Pseudomonadati</taxon>
        <taxon>Campylobacterota</taxon>
        <taxon>Epsilonproteobacteria</taxon>
        <taxon>Campylobacterales</taxon>
        <taxon>Arcobacteraceae</taxon>
        <taxon>Aliarcobacter</taxon>
    </lineage>
</organism>
<gene>
    <name evidence="1" type="ORF">DF188_09710</name>
</gene>
<comment type="caution">
    <text evidence="1">The sequence shown here is derived from an EMBL/GenBank/DDBJ whole genome shotgun (WGS) entry which is preliminary data.</text>
</comment>
<protein>
    <submittedName>
        <fullName evidence="1">Uncharacterized protein</fullName>
    </submittedName>
</protein>
<reference evidence="1 2" key="1">
    <citation type="submission" date="2018-05" db="EMBL/GenBank/DDBJ databases">
        <title>Antimicrobial susceptibility testing and genomic analysis of Arcobacter skirrowii strains and one Arcobacter butzleri isolated from German poultry farms.</title>
        <authorList>
            <person name="Haenel I."/>
            <person name="Hotzel H."/>
            <person name="Tomaso H."/>
            <person name="Busch A."/>
        </authorList>
    </citation>
    <scope>NUCLEOTIDE SEQUENCE [LARGE SCALE GENOMIC DNA]</scope>
    <source>
        <strain evidence="2">v</strain>
    </source>
</reference>
<evidence type="ECO:0000313" key="2">
    <source>
        <dbReference type="Proteomes" id="UP000245014"/>
    </source>
</evidence>